<evidence type="ECO:0000313" key="3">
    <source>
        <dbReference type="EMBL" id="GIZ51063.1"/>
    </source>
</evidence>
<organism evidence="3 4">
    <name type="scientific">Noviherbaspirillum aridicola</name>
    <dbReference type="NCBI Taxonomy" id="2849687"/>
    <lineage>
        <taxon>Bacteria</taxon>
        <taxon>Pseudomonadati</taxon>
        <taxon>Pseudomonadota</taxon>
        <taxon>Betaproteobacteria</taxon>
        <taxon>Burkholderiales</taxon>
        <taxon>Oxalobacteraceae</taxon>
        <taxon>Noviherbaspirillum</taxon>
    </lineage>
</organism>
<keyword evidence="1" id="KW-0472">Membrane</keyword>
<dbReference type="RefSeq" id="WP_220807240.1">
    <property type="nucleotide sequence ID" value="NZ_BPMK01000004.1"/>
</dbReference>
<dbReference type="InterPro" id="IPR005572">
    <property type="entry name" value="Anti-sigma_E_RseA_N"/>
</dbReference>
<reference evidence="3 4" key="1">
    <citation type="journal article" date="2022" name="Int. J. Syst. Evol. Microbiol.">
        <title>Noviherbaspirillum aridicola sp. nov., isolated from an arid soil in Pakistan.</title>
        <authorList>
            <person name="Khan I.U."/>
            <person name="Saqib M."/>
            <person name="Amin A."/>
            <person name="Hussain F."/>
            <person name="Li L."/>
            <person name="Liu Y.H."/>
            <person name="Fang B.Z."/>
            <person name="Ahmed I."/>
            <person name="Li W.J."/>
        </authorList>
    </citation>
    <scope>NUCLEOTIDE SEQUENCE [LARGE SCALE GENOMIC DNA]</scope>
    <source>
        <strain evidence="3 4">NCCP-691</strain>
    </source>
</reference>
<evidence type="ECO:0000313" key="4">
    <source>
        <dbReference type="Proteomes" id="UP000887222"/>
    </source>
</evidence>
<keyword evidence="4" id="KW-1185">Reference proteome</keyword>
<feature type="transmembrane region" description="Helical" evidence="1">
    <location>
        <begin position="97"/>
        <end position="115"/>
    </location>
</feature>
<accession>A0ABQ4Q1K2</accession>
<dbReference type="PANTHER" id="PTHR38104">
    <property type="match status" value="1"/>
</dbReference>
<keyword evidence="1" id="KW-1133">Transmembrane helix</keyword>
<dbReference type="PANTHER" id="PTHR38104:SF1">
    <property type="entry name" value="ANTI-SIGMA-E FACTOR RSEA"/>
    <property type="match status" value="1"/>
</dbReference>
<evidence type="ECO:0000256" key="1">
    <source>
        <dbReference type="SAM" id="Phobius"/>
    </source>
</evidence>
<dbReference type="InterPro" id="IPR052383">
    <property type="entry name" value="Anti-sigma-E_RseA-like"/>
</dbReference>
<dbReference type="EMBL" id="BPMK01000004">
    <property type="protein sequence ID" value="GIZ51063.1"/>
    <property type="molecule type" value="Genomic_DNA"/>
</dbReference>
<dbReference type="SUPFAM" id="SSF89069">
    <property type="entry name" value="N-terminal, cytoplasmic domain of anti-sigmaE factor RseA"/>
    <property type="match status" value="1"/>
</dbReference>
<dbReference type="Pfam" id="PF03872">
    <property type="entry name" value="RseA_N"/>
    <property type="match status" value="1"/>
</dbReference>
<keyword evidence="1" id="KW-0812">Transmembrane</keyword>
<dbReference type="CDD" id="cd16328">
    <property type="entry name" value="RseA_N"/>
    <property type="match status" value="1"/>
</dbReference>
<dbReference type="Proteomes" id="UP000887222">
    <property type="component" value="Unassembled WGS sequence"/>
</dbReference>
<protein>
    <recommendedName>
        <fullName evidence="2">Anti sigma-E protein RseA N-terminal domain-containing protein</fullName>
    </recommendedName>
</protein>
<gene>
    <name evidence="3" type="ORF">NCCP691_10770</name>
</gene>
<name>A0ABQ4Q1K2_9BURK</name>
<proteinExistence type="predicted"/>
<comment type="caution">
    <text evidence="3">The sequence shown here is derived from an EMBL/GenBank/DDBJ whole genome shotgun (WGS) entry which is preliminary data.</text>
</comment>
<evidence type="ECO:0000259" key="2">
    <source>
        <dbReference type="Pfam" id="PF03872"/>
    </source>
</evidence>
<dbReference type="InterPro" id="IPR036147">
    <property type="entry name" value="Anti-sigma_E_RseA_N_sf"/>
</dbReference>
<sequence>MDTKQKTREQVSALADGELDDAQLDLALAALRDGDARADWELYHRIGDALRSEEVADVSLSEGFSARLAARLEAEPTIIAPAPVVQAAATVSARRRWALPGLAAAAAMASIAFVATPQLMVALNGGGPATAAAEPALAEAKTAAPVVPVAVVGSVAEPAVTDSGAVVLRDPHIDDYLLAHQRFSPSVYSSAQYARSATLSTQSDK</sequence>
<feature type="domain" description="Anti sigma-E protein RseA N-terminal" evidence="2">
    <location>
        <begin position="8"/>
        <end position="87"/>
    </location>
</feature>
<dbReference type="Gene3D" id="1.10.10.880">
    <property type="entry name" value="Anti sigma-E protein RseA, N-terminal domain"/>
    <property type="match status" value="1"/>
</dbReference>